<evidence type="ECO:0000256" key="4">
    <source>
        <dbReference type="ARBA" id="ARBA00022960"/>
    </source>
</evidence>
<keyword evidence="3" id="KW-0808">Transferase</keyword>
<dbReference type="InterPro" id="IPR005490">
    <property type="entry name" value="LD_TPept_cat_dom"/>
</dbReference>
<dbReference type="InterPro" id="IPR052905">
    <property type="entry name" value="LD-transpeptidase_YkuD-like"/>
</dbReference>
<keyword evidence="4 7" id="KW-0133">Cell shape</keyword>
<feature type="active site" description="Proton donor/acceptor" evidence="7">
    <location>
        <position position="388"/>
    </location>
</feature>
<dbReference type="Pfam" id="PF20142">
    <property type="entry name" value="Scaffold"/>
    <property type="match status" value="1"/>
</dbReference>
<dbReference type="PANTHER" id="PTHR41533">
    <property type="entry name" value="L,D-TRANSPEPTIDASE HI_1667-RELATED"/>
    <property type="match status" value="1"/>
</dbReference>
<comment type="pathway">
    <text evidence="1 7">Cell wall biogenesis; peptidoglycan biosynthesis.</text>
</comment>
<evidence type="ECO:0000313" key="9">
    <source>
        <dbReference type="EMBL" id="GAA4010615.1"/>
    </source>
</evidence>
<dbReference type="PANTHER" id="PTHR41533:SF2">
    <property type="entry name" value="BLR7131 PROTEIN"/>
    <property type="match status" value="1"/>
</dbReference>
<evidence type="ECO:0000256" key="7">
    <source>
        <dbReference type="PROSITE-ProRule" id="PRU01373"/>
    </source>
</evidence>
<comment type="similarity">
    <text evidence="2">Belongs to the YkuD family.</text>
</comment>
<accession>A0ABP7SEB6</accession>
<evidence type="ECO:0000313" key="10">
    <source>
        <dbReference type="Proteomes" id="UP001500567"/>
    </source>
</evidence>
<gene>
    <name evidence="9" type="ORF">GCM10022408_23700</name>
</gene>
<comment type="caution">
    <text evidence="9">The sequence shown here is derived from an EMBL/GenBank/DDBJ whole genome shotgun (WGS) entry which is preliminary data.</text>
</comment>
<dbReference type="SUPFAM" id="SSF141523">
    <property type="entry name" value="L,D-transpeptidase catalytic domain-like"/>
    <property type="match status" value="1"/>
</dbReference>
<reference evidence="10" key="1">
    <citation type="journal article" date="2019" name="Int. J. Syst. Evol. Microbiol.">
        <title>The Global Catalogue of Microorganisms (GCM) 10K type strain sequencing project: providing services to taxonomists for standard genome sequencing and annotation.</title>
        <authorList>
            <consortium name="The Broad Institute Genomics Platform"/>
            <consortium name="The Broad Institute Genome Sequencing Center for Infectious Disease"/>
            <person name="Wu L."/>
            <person name="Ma J."/>
        </authorList>
    </citation>
    <scope>NUCLEOTIDE SEQUENCE [LARGE SCALE GENOMIC DNA]</scope>
    <source>
        <strain evidence="10">JCM 17224</strain>
    </source>
</reference>
<dbReference type="Gene3D" id="2.40.440.10">
    <property type="entry name" value="L,D-transpeptidase catalytic domain-like"/>
    <property type="match status" value="1"/>
</dbReference>
<keyword evidence="6 7" id="KW-0961">Cell wall biogenesis/degradation</keyword>
<dbReference type="PROSITE" id="PS52029">
    <property type="entry name" value="LD_TPASE"/>
    <property type="match status" value="1"/>
</dbReference>
<sequence>MAWLRNCVRATGLLGTYGGCIFSLQAAAVSPSPTAWTGRPGTEAARTLQRLLDTVALGSTTTYQHLGLQAGASVQLFYAANAYHPVWTQDTGWNSAAAAALDLLARAPEYGLRREDYAWWHLQSLADSLQLGTARLRGPLLAGFELRLTDALLRYATHVQRGRLTAATLAPALNEEDAPVVARLRLALNTNTLPGFIRESQPRGRAYQQLQLAWLAALAAACPEDSARLLTGESSLFRQVAINLERLRWAAVADSEYAEVNIPAFHLQLIRHGQVVRTHRVVVGKPEMPTPTLTSRILVFVTSPAWRVPHSIAVKELLPEIQRDPGFLADNNYELLDAANNPVNPWRVRWRSITPATFRYTIRQTAGRTNALGKVVFYFPNRHTVFLHDTPARTVFTRADRALSHGCVRVENPLALAAYLLRREGTEASLRPALTGPTRHDKRRFDLSVGLPVHFQYYTCAGENGRVRSYPDIYGKDTALLAAFFAQP</sequence>
<dbReference type="CDD" id="cd16913">
    <property type="entry name" value="YkuD_like"/>
    <property type="match status" value="1"/>
</dbReference>
<organism evidence="9 10">
    <name type="scientific">Hymenobacter fastidiosus</name>
    <dbReference type="NCBI Taxonomy" id="486264"/>
    <lineage>
        <taxon>Bacteria</taxon>
        <taxon>Pseudomonadati</taxon>
        <taxon>Bacteroidota</taxon>
        <taxon>Cytophagia</taxon>
        <taxon>Cytophagales</taxon>
        <taxon>Hymenobacteraceae</taxon>
        <taxon>Hymenobacter</taxon>
    </lineage>
</organism>
<dbReference type="EMBL" id="BAABDJ010000024">
    <property type="protein sequence ID" value="GAA4010615.1"/>
    <property type="molecule type" value="Genomic_DNA"/>
</dbReference>
<name>A0ABP7SEB6_9BACT</name>
<evidence type="ECO:0000256" key="5">
    <source>
        <dbReference type="ARBA" id="ARBA00022984"/>
    </source>
</evidence>
<feature type="domain" description="L,D-TPase catalytic" evidence="8">
    <location>
        <begin position="256"/>
        <end position="431"/>
    </location>
</feature>
<keyword evidence="10" id="KW-1185">Reference proteome</keyword>
<keyword evidence="5 7" id="KW-0573">Peptidoglycan synthesis</keyword>
<evidence type="ECO:0000256" key="1">
    <source>
        <dbReference type="ARBA" id="ARBA00004752"/>
    </source>
</evidence>
<dbReference type="Pfam" id="PF03734">
    <property type="entry name" value="YkuD"/>
    <property type="match status" value="1"/>
</dbReference>
<dbReference type="InterPro" id="IPR045380">
    <property type="entry name" value="LD_TPept_scaffold_dom"/>
</dbReference>
<dbReference type="InterPro" id="IPR038063">
    <property type="entry name" value="Transpep_catalytic_dom"/>
</dbReference>
<evidence type="ECO:0000256" key="2">
    <source>
        <dbReference type="ARBA" id="ARBA00005992"/>
    </source>
</evidence>
<dbReference type="Proteomes" id="UP001500567">
    <property type="component" value="Unassembled WGS sequence"/>
</dbReference>
<dbReference type="RefSeq" id="WP_345073252.1">
    <property type="nucleotide sequence ID" value="NZ_BAABDJ010000024.1"/>
</dbReference>
<proteinExistence type="inferred from homology"/>
<evidence type="ECO:0000256" key="3">
    <source>
        <dbReference type="ARBA" id="ARBA00022679"/>
    </source>
</evidence>
<evidence type="ECO:0000256" key="6">
    <source>
        <dbReference type="ARBA" id="ARBA00023316"/>
    </source>
</evidence>
<feature type="active site" description="Nucleophile" evidence="7">
    <location>
        <position position="407"/>
    </location>
</feature>
<evidence type="ECO:0000259" key="8">
    <source>
        <dbReference type="PROSITE" id="PS52029"/>
    </source>
</evidence>
<protein>
    <recommendedName>
        <fullName evidence="8">L,D-TPase catalytic domain-containing protein</fullName>
    </recommendedName>
</protein>